<dbReference type="PANTHER" id="PTHR12526">
    <property type="entry name" value="GLYCOSYLTRANSFERASE"/>
    <property type="match status" value="1"/>
</dbReference>
<dbReference type="CDD" id="cd03801">
    <property type="entry name" value="GT4_PimA-like"/>
    <property type="match status" value="1"/>
</dbReference>
<name>A0ABY9L034_9LACO</name>
<dbReference type="Proteomes" id="UP001233112">
    <property type="component" value="Chromosome"/>
</dbReference>
<organism evidence="2 3">
    <name type="scientific">Lacticaseibacillus parahuelsenbergensis</name>
    <dbReference type="NCBI Taxonomy" id="3068305"/>
    <lineage>
        <taxon>Bacteria</taxon>
        <taxon>Bacillati</taxon>
        <taxon>Bacillota</taxon>
        <taxon>Bacilli</taxon>
        <taxon>Lactobacillales</taxon>
        <taxon>Lactobacillaceae</taxon>
        <taxon>Lacticaseibacillus</taxon>
    </lineage>
</organism>
<dbReference type="EC" id="2.4.-.-" evidence="2"/>
<dbReference type="EMBL" id="CP132482">
    <property type="protein sequence ID" value="WLV77142.1"/>
    <property type="molecule type" value="Genomic_DNA"/>
</dbReference>
<evidence type="ECO:0000313" key="2">
    <source>
        <dbReference type="EMBL" id="WLV77142.1"/>
    </source>
</evidence>
<keyword evidence="2" id="KW-0328">Glycosyltransferase</keyword>
<accession>A0ABY9L034</accession>
<keyword evidence="3" id="KW-1185">Reference proteome</keyword>
<reference evidence="2 3" key="1">
    <citation type="submission" date="2023-08" db="EMBL/GenBank/DDBJ databases">
        <authorList>
            <person name="Buchebner-Jance M."/>
        </authorList>
    </citation>
    <scope>NUCLEOTIDE SEQUENCE [LARGE SCALE GENOMIC DNA]</scope>
    <source>
        <strain evidence="2 3">NCIMB 15471</strain>
    </source>
</reference>
<keyword evidence="2" id="KW-0808">Transferase</keyword>
<dbReference type="Gene3D" id="3.40.50.2000">
    <property type="entry name" value="Glycogen Phosphorylase B"/>
    <property type="match status" value="1"/>
</dbReference>
<dbReference type="Pfam" id="PF00534">
    <property type="entry name" value="Glycos_transf_1"/>
    <property type="match status" value="1"/>
</dbReference>
<dbReference type="RefSeq" id="WP_306386759.1">
    <property type="nucleotide sequence ID" value="NZ_CP132482.1"/>
</dbReference>
<proteinExistence type="predicted"/>
<feature type="domain" description="Glycosyl transferase family 1" evidence="1">
    <location>
        <begin position="180"/>
        <end position="333"/>
    </location>
</feature>
<protein>
    <submittedName>
        <fullName evidence="2">Glycosyltransferase family 4 protein</fullName>
        <ecNumber evidence="2">2.4.-.-</ecNumber>
    </submittedName>
</protein>
<gene>
    <name evidence="2" type="ORF">LACPH_001872</name>
</gene>
<dbReference type="GO" id="GO:0016757">
    <property type="term" value="F:glycosyltransferase activity"/>
    <property type="evidence" value="ECO:0007669"/>
    <property type="project" value="UniProtKB-KW"/>
</dbReference>
<evidence type="ECO:0000313" key="3">
    <source>
        <dbReference type="Proteomes" id="UP001233112"/>
    </source>
</evidence>
<dbReference type="Gene3D" id="3.40.50.11090">
    <property type="match status" value="1"/>
</dbReference>
<dbReference type="PANTHER" id="PTHR12526:SF628">
    <property type="entry name" value="MANNOSYLGLUCOSYLGLYCERATE SYNTHASE"/>
    <property type="match status" value="1"/>
</dbReference>
<evidence type="ECO:0000259" key="1">
    <source>
        <dbReference type="Pfam" id="PF00534"/>
    </source>
</evidence>
<dbReference type="SUPFAM" id="SSF53756">
    <property type="entry name" value="UDP-Glycosyltransferase/glycogen phosphorylase"/>
    <property type="match status" value="1"/>
</dbReference>
<sequence length="361" mass="41415">MRIAFILPTFSRHPVGGYQMVYKYANALVSRGWHVDVYYLAERYVVTPLIWGDFKMVTKRVVERFNKNRLKLDWFELDPRVSEHFHQLGPISESYDCIIATAAETARFVVDQSPRQGQKYYFIQALEDWIQGGEKRVFSTYTLPLHKIVVANWLEKLIFKKTGQHSDVIPNSIDTTEFYPSHSLTNRKNQVAILNHILPDKNTKFGVEVLKKVKEEIPDLEVLMFGVPQRPSDLPSYFHYFRAANVEQLRDQIYGRAKIYLMPAKKEGWGLTGMEAMACGAALVATESNGIKEYGKNGTNALLLPVDDEAAFVDSIIKLFKDENKRLDLVSAGLHDIKNFSLEKSTNELMTILQKTKRDLS</sequence>
<dbReference type="InterPro" id="IPR001296">
    <property type="entry name" value="Glyco_trans_1"/>
</dbReference>